<reference evidence="6 7" key="1">
    <citation type="journal article" date="2022" name="Mar. Drugs">
        <title>Bioassay-Guided Fractionation Leads to the Detection of Cholic Acid Generated by the Rare Thalassomonas sp.</title>
        <authorList>
            <person name="Pheiffer F."/>
            <person name="Schneider Y.K."/>
            <person name="Hansen E.H."/>
            <person name="Andersen J.H."/>
            <person name="Isaksson J."/>
            <person name="Busche T."/>
            <person name="R C."/>
            <person name="Kalinowski J."/>
            <person name="Zyl L.V."/>
            <person name="Trindade M."/>
        </authorList>
    </citation>
    <scope>NUCLEOTIDE SEQUENCE [LARGE SCALE GENOMIC DNA]</scope>
    <source>
        <strain evidence="6 7">A5K-61T</strain>
    </source>
</reference>
<proteinExistence type="inferred from homology"/>
<gene>
    <name evidence="6" type="ORF">H3N35_10535</name>
</gene>
<dbReference type="Proteomes" id="UP001215231">
    <property type="component" value="Chromosome"/>
</dbReference>
<comment type="similarity">
    <text evidence="1">Belongs to the LysR transcriptional regulatory family.</text>
</comment>
<dbReference type="PANTHER" id="PTHR30126:SF22">
    <property type="entry name" value="HTH-TYPE TRANSCRIPTIONAL REGULATOR YHAJ-RELATED"/>
    <property type="match status" value="1"/>
</dbReference>
<evidence type="ECO:0000313" key="7">
    <source>
        <dbReference type="Proteomes" id="UP001215231"/>
    </source>
</evidence>
<dbReference type="InterPro" id="IPR036390">
    <property type="entry name" value="WH_DNA-bd_sf"/>
</dbReference>
<dbReference type="Pfam" id="PF03466">
    <property type="entry name" value="LysR_substrate"/>
    <property type="match status" value="1"/>
</dbReference>
<evidence type="ECO:0000313" key="6">
    <source>
        <dbReference type="EMBL" id="WDE13827.1"/>
    </source>
</evidence>
<dbReference type="SUPFAM" id="SSF53850">
    <property type="entry name" value="Periplasmic binding protein-like II"/>
    <property type="match status" value="1"/>
</dbReference>
<dbReference type="InterPro" id="IPR005119">
    <property type="entry name" value="LysR_subst-bd"/>
</dbReference>
<dbReference type="PROSITE" id="PS50931">
    <property type="entry name" value="HTH_LYSR"/>
    <property type="match status" value="1"/>
</dbReference>
<dbReference type="SUPFAM" id="SSF46785">
    <property type="entry name" value="Winged helix' DNA-binding domain"/>
    <property type="match status" value="1"/>
</dbReference>
<name>A0ABY7VMG6_9GAMM</name>
<organism evidence="6 7">
    <name type="scientific">Thalassomonas haliotis</name>
    <dbReference type="NCBI Taxonomy" id="485448"/>
    <lineage>
        <taxon>Bacteria</taxon>
        <taxon>Pseudomonadati</taxon>
        <taxon>Pseudomonadota</taxon>
        <taxon>Gammaproteobacteria</taxon>
        <taxon>Alteromonadales</taxon>
        <taxon>Colwelliaceae</taxon>
        <taxon>Thalassomonas</taxon>
    </lineage>
</organism>
<dbReference type="PANTHER" id="PTHR30126">
    <property type="entry name" value="HTH-TYPE TRANSCRIPTIONAL REGULATOR"/>
    <property type="match status" value="1"/>
</dbReference>
<keyword evidence="3" id="KW-0238">DNA-binding</keyword>
<dbReference type="PRINTS" id="PR00039">
    <property type="entry name" value="HTHLYSR"/>
</dbReference>
<keyword evidence="4" id="KW-0804">Transcription</keyword>
<dbReference type="Gene3D" id="3.40.190.290">
    <property type="match status" value="1"/>
</dbReference>
<dbReference type="RefSeq" id="WP_274054269.1">
    <property type="nucleotide sequence ID" value="NZ_CP059693.1"/>
</dbReference>
<keyword evidence="2" id="KW-0805">Transcription regulation</keyword>
<dbReference type="Gene3D" id="1.10.10.10">
    <property type="entry name" value="Winged helix-like DNA-binding domain superfamily/Winged helix DNA-binding domain"/>
    <property type="match status" value="1"/>
</dbReference>
<accession>A0ABY7VMG6</accession>
<keyword evidence="7" id="KW-1185">Reference proteome</keyword>
<protein>
    <submittedName>
        <fullName evidence="6">LysR family transcriptional regulator</fullName>
    </submittedName>
</protein>
<dbReference type="InterPro" id="IPR036388">
    <property type="entry name" value="WH-like_DNA-bd_sf"/>
</dbReference>
<evidence type="ECO:0000256" key="4">
    <source>
        <dbReference type="ARBA" id="ARBA00023163"/>
    </source>
</evidence>
<evidence type="ECO:0000256" key="1">
    <source>
        <dbReference type="ARBA" id="ARBA00009437"/>
    </source>
</evidence>
<evidence type="ECO:0000259" key="5">
    <source>
        <dbReference type="PROSITE" id="PS50931"/>
    </source>
</evidence>
<dbReference type="CDD" id="cd05466">
    <property type="entry name" value="PBP2_LTTR_substrate"/>
    <property type="match status" value="1"/>
</dbReference>
<evidence type="ECO:0000256" key="3">
    <source>
        <dbReference type="ARBA" id="ARBA00023125"/>
    </source>
</evidence>
<evidence type="ECO:0000256" key="2">
    <source>
        <dbReference type="ARBA" id="ARBA00023015"/>
    </source>
</evidence>
<dbReference type="InterPro" id="IPR000847">
    <property type="entry name" value="LysR_HTH_N"/>
</dbReference>
<sequence length="298" mass="33356">MTLEQLQTLNSIVLHGSLKAAAGALHKTQPALSMAIKKLEAEYGFEILDRSGYRLSLTPPGKAFYQKAQELLLNAEQLHSLGQHLACGNEALVRLAYDSVCPHDLIFNALKKCQRDYPQTELHVFGESRFGALELLQKAEIDLAISPWWPTFHSVGDFEVLKIGVFEILLVAAPRLFKGQAVTNVGQLKSEVYLVSEESELSFDSENLMLVKGARKWKTRDMQTLKQMLLSGLGWGYIPRHLAEQELKDGALVPLTPQGFEFSIQGEICLVRREEYTLGPVASMIWQNFLSPQVVNCK</sequence>
<feature type="domain" description="HTH lysR-type" evidence="5">
    <location>
        <begin position="1"/>
        <end position="58"/>
    </location>
</feature>
<dbReference type="EMBL" id="CP059693">
    <property type="protein sequence ID" value="WDE13827.1"/>
    <property type="molecule type" value="Genomic_DNA"/>
</dbReference>
<dbReference type="Pfam" id="PF00126">
    <property type="entry name" value="HTH_1"/>
    <property type="match status" value="1"/>
</dbReference>